<name>A0A3P6V2R0_ONCOC</name>
<dbReference type="Proteomes" id="UP000271087">
    <property type="component" value="Unassembled WGS sequence"/>
</dbReference>
<reference evidence="2 3" key="1">
    <citation type="submission" date="2018-08" db="EMBL/GenBank/DDBJ databases">
        <authorList>
            <person name="Laetsch R D."/>
            <person name="Stevens L."/>
            <person name="Kumar S."/>
            <person name="Blaxter L. M."/>
        </authorList>
    </citation>
    <scope>NUCLEOTIDE SEQUENCE [LARGE SCALE GENOMIC DNA]</scope>
</reference>
<evidence type="ECO:0000313" key="3">
    <source>
        <dbReference type="Proteomes" id="UP000271087"/>
    </source>
</evidence>
<dbReference type="OrthoDB" id="5873597at2759"/>
<dbReference type="EMBL" id="UYRW01002350">
    <property type="protein sequence ID" value="VDK84594.1"/>
    <property type="molecule type" value="Genomic_DNA"/>
</dbReference>
<sequence length="176" mass="19207">RSNRESQTTMNGNSLGSRDYASSCKTTSSAITSRIFCRSQICLRKWLGGRLRGVSPSSSTATIISTTRTKGTSTKTVDNSRQFTGCTSTLSPMSSTVASNGTSKFQQSSDTVAGQEKSIDNNGDNNVKASCKIGNSSITEQRLLLQEMCKLVNYYRKILRLHATATFILHAIFRLK</sequence>
<gene>
    <name evidence="2" type="ORF">NOO_LOCUS7026</name>
</gene>
<evidence type="ECO:0000313" key="2">
    <source>
        <dbReference type="EMBL" id="VDK84594.1"/>
    </source>
</evidence>
<feature type="region of interest" description="Disordered" evidence="1">
    <location>
        <begin position="1"/>
        <end position="22"/>
    </location>
</feature>
<dbReference type="AlphaFoldDB" id="A0A3P6V2R0"/>
<evidence type="ECO:0000256" key="1">
    <source>
        <dbReference type="SAM" id="MobiDB-lite"/>
    </source>
</evidence>
<organism evidence="2 3">
    <name type="scientific">Onchocerca ochengi</name>
    <name type="common">Filarial nematode worm</name>
    <dbReference type="NCBI Taxonomy" id="42157"/>
    <lineage>
        <taxon>Eukaryota</taxon>
        <taxon>Metazoa</taxon>
        <taxon>Ecdysozoa</taxon>
        <taxon>Nematoda</taxon>
        <taxon>Chromadorea</taxon>
        <taxon>Rhabditida</taxon>
        <taxon>Spirurina</taxon>
        <taxon>Spiruromorpha</taxon>
        <taxon>Filarioidea</taxon>
        <taxon>Onchocercidae</taxon>
        <taxon>Onchocerca</taxon>
    </lineage>
</organism>
<proteinExistence type="predicted"/>
<feature type="compositionally biased region" description="Polar residues" evidence="1">
    <location>
        <begin position="1"/>
        <end position="16"/>
    </location>
</feature>
<feature type="non-terminal residue" evidence="2">
    <location>
        <position position="1"/>
    </location>
</feature>
<keyword evidence="3" id="KW-1185">Reference proteome</keyword>
<protein>
    <submittedName>
        <fullName evidence="2">Uncharacterized protein</fullName>
    </submittedName>
</protein>
<accession>A0A3P6V2R0</accession>